<gene>
    <name evidence="1" type="ORF">BLNAU_15831</name>
</gene>
<protein>
    <submittedName>
        <fullName evidence="1">Uncharacterized protein</fullName>
    </submittedName>
</protein>
<name>A0ABQ9X9U5_9EUKA</name>
<proteinExistence type="predicted"/>
<comment type="caution">
    <text evidence="1">The sequence shown here is derived from an EMBL/GenBank/DDBJ whole genome shotgun (WGS) entry which is preliminary data.</text>
</comment>
<keyword evidence="2" id="KW-1185">Reference proteome</keyword>
<evidence type="ECO:0000313" key="2">
    <source>
        <dbReference type="Proteomes" id="UP001281761"/>
    </source>
</evidence>
<accession>A0ABQ9X9U5</accession>
<dbReference type="Proteomes" id="UP001281761">
    <property type="component" value="Unassembled WGS sequence"/>
</dbReference>
<evidence type="ECO:0000313" key="1">
    <source>
        <dbReference type="EMBL" id="KAK2949228.1"/>
    </source>
</evidence>
<sequence>MWNQFKQQPNCATHKIISTRSPLNPALLQSIIGLLQSTYHFHLLPGYSSNKQVICLVSALPLKNKTPIPVLLTLQPHIDNGNVNVAFDYASPSPEVVNAALLAINADDRQYIQISKQILQYEMKRKRITVSTISGHTHLEDVETSLPTSITSDWRLILQDSIMIDDIRRGWISLFDQVNSHPHLTPIEINHAVRFLEYTCIHIKHRNKYLNQLLETIYPEEKYRQSKLISSLINLLSLPSDTLRTAVISLLDASLWKATNNLSVTMAVTELIPQLFKILKPHEIPLNSTTMEFHRHLTSIVDYFFKFSSPESIRKHLKRF</sequence>
<reference evidence="1 2" key="1">
    <citation type="journal article" date="2022" name="bioRxiv">
        <title>Genomics of Preaxostyla Flagellates Illuminates Evolutionary Transitions and the Path Towards Mitochondrial Loss.</title>
        <authorList>
            <person name="Novak L.V.F."/>
            <person name="Treitli S.C."/>
            <person name="Pyrih J."/>
            <person name="Halakuc P."/>
            <person name="Pipaliya S.V."/>
            <person name="Vacek V."/>
            <person name="Brzon O."/>
            <person name="Soukal P."/>
            <person name="Eme L."/>
            <person name="Dacks J.B."/>
            <person name="Karnkowska A."/>
            <person name="Elias M."/>
            <person name="Hampl V."/>
        </authorList>
    </citation>
    <scope>NUCLEOTIDE SEQUENCE [LARGE SCALE GENOMIC DNA]</scope>
    <source>
        <strain evidence="1">NAU3</strain>
        <tissue evidence="1">Gut</tissue>
    </source>
</reference>
<organism evidence="1 2">
    <name type="scientific">Blattamonas nauphoetae</name>
    <dbReference type="NCBI Taxonomy" id="2049346"/>
    <lineage>
        <taxon>Eukaryota</taxon>
        <taxon>Metamonada</taxon>
        <taxon>Preaxostyla</taxon>
        <taxon>Oxymonadida</taxon>
        <taxon>Blattamonas</taxon>
    </lineage>
</organism>
<dbReference type="EMBL" id="JARBJD010000160">
    <property type="protein sequence ID" value="KAK2949228.1"/>
    <property type="molecule type" value="Genomic_DNA"/>
</dbReference>